<reference evidence="3" key="1">
    <citation type="submission" date="2020-10" db="EMBL/GenBank/DDBJ databases">
        <authorList>
            <person name="Kikuchi T."/>
        </authorList>
    </citation>
    <scope>NUCLEOTIDE SEQUENCE</scope>
    <source>
        <strain evidence="3">NKZ352</strain>
    </source>
</reference>
<evidence type="ECO:0000256" key="2">
    <source>
        <dbReference type="SAM" id="MobiDB-lite"/>
    </source>
</evidence>
<keyword evidence="4" id="KW-1185">Reference proteome</keyword>
<comment type="caution">
    <text evidence="3">The sequence shown here is derived from an EMBL/GenBank/DDBJ whole genome shotgun (WGS) entry which is preliminary data.</text>
</comment>
<dbReference type="Proteomes" id="UP000835052">
    <property type="component" value="Unassembled WGS sequence"/>
</dbReference>
<evidence type="ECO:0000256" key="1">
    <source>
        <dbReference type="SAM" id="Coils"/>
    </source>
</evidence>
<evidence type="ECO:0000313" key="4">
    <source>
        <dbReference type="Proteomes" id="UP000835052"/>
    </source>
</evidence>
<feature type="region of interest" description="Disordered" evidence="2">
    <location>
        <begin position="336"/>
        <end position="388"/>
    </location>
</feature>
<organism evidence="3 4">
    <name type="scientific">Caenorhabditis auriculariae</name>
    <dbReference type="NCBI Taxonomy" id="2777116"/>
    <lineage>
        <taxon>Eukaryota</taxon>
        <taxon>Metazoa</taxon>
        <taxon>Ecdysozoa</taxon>
        <taxon>Nematoda</taxon>
        <taxon>Chromadorea</taxon>
        <taxon>Rhabditida</taxon>
        <taxon>Rhabditina</taxon>
        <taxon>Rhabditomorpha</taxon>
        <taxon>Rhabditoidea</taxon>
        <taxon>Rhabditidae</taxon>
        <taxon>Peloderinae</taxon>
        <taxon>Caenorhabditis</taxon>
    </lineage>
</organism>
<dbReference type="EMBL" id="CAJGYM010000282">
    <property type="protein sequence ID" value="CAD6200270.1"/>
    <property type="molecule type" value="Genomic_DNA"/>
</dbReference>
<gene>
    <name evidence="3" type="ORF">CAUJ_LOCUS16167</name>
</gene>
<name>A0A8S1HYL2_9PELO</name>
<feature type="compositionally biased region" description="Polar residues" evidence="2">
    <location>
        <begin position="249"/>
        <end position="274"/>
    </location>
</feature>
<accession>A0A8S1HYL2</accession>
<proteinExistence type="predicted"/>
<dbReference type="AlphaFoldDB" id="A0A8S1HYL2"/>
<feature type="region of interest" description="Disordered" evidence="2">
    <location>
        <begin position="247"/>
        <end position="295"/>
    </location>
</feature>
<evidence type="ECO:0000313" key="3">
    <source>
        <dbReference type="EMBL" id="CAD6200270.1"/>
    </source>
</evidence>
<feature type="compositionally biased region" description="Basic and acidic residues" evidence="2">
    <location>
        <begin position="377"/>
        <end position="388"/>
    </location>
</feature>
<feature type="non-terminal residue" evidence="3">
    <location>
        <position position="1"/>
    </location>
</feature>
<protein>
    <submittedName>
        <fullName evidence="3">Uncharacterized protein</fullName>
    </submittedName>
</protein>
<sequence>YIASMKKQLKEMQKDAENIPKFHPAWKETTPYSQLKDQKPLHKDMQWISRVLNHADQILEENLREREKVQRKIQGLADEMELSLQDERAIYEKYIRKLEKKLCWNSKRIKEEIEFSSSISLSTPTMQSFEVVQHRSNLEHKSLTSSQYQQHYQSSPDSHNLSISGYAFQSSFNSNCTTNYSYTAISTNAPMHASNYHSQALIPIGGYVLQSTSDFANHNHTTNLPIAAISTNTPMHASNYPSEALIPITGSSSTTQDYASIHPSPQETPHSPQFQTPPYPTTDPHPASQFRKKDEEVNKRELLNKVIEQQKFVEEVKKETESMSMADMMRRFGIKIDDDIPPVEPSREAVSQEPEPMDTSEPMGKVAIHTPNSWESQPRKEKSDIGEY</sequence>
<feature type="coiled-coil region" evidence="1">
    <location>
        <begin position="52"/>
        <end position="79"/>
    </location>
</feature>
<keyword evidence="1" id="KW-0175">Coiled coil</keyword>